<dbReference type="Proteomes" id="UP000308600">
    <property type="component" value="Unassembled WGS sequence"/>
</dbReference>
<keyword evidence="2" id="KW-1185">Reference proteome</keyword>
<evidence type="ECO:0000313" key="2">
    <source>
        <dbReference type="Proteomes" id="UP000308600"/>
    </source>
</evidence>
<organism evidence="1 2">
    <name type="scientific">Pluteus cervinus</name>
    <dbReference type="NCBI Taxonomy" id="181527"/>
    <lineage>
        <taxon>Eukaryota</taxon>
        <taxon>Fungi</taxon>
        <taxon>Dikarya</taxon>
        <taxon>Basidiomycota</taxon>
        <taxon>Agaricomycotina</taxon>
        <taxon>Agaricomycetes</taxon>
        <taxon>Agaricomycetidae</taxon>
        <taxon>Agaricales</taxon>
        <taxon>Pluteineae</taxon>
        <taxon>Pluteaceae</taxon>
        <taxon>Pluteus</taxon>
    </lineage>
</organism>
<accession>A0ACD3AEF3</accession>
<evidence type="ECO:0000313" key="1">
    <source>
        <dbReference type="EMBL" id="TFK63800.1"/>
    </source>
</evidence>
<proteinExistence type="predicted"/>
<gene>
    <name evidence="1" type="ORF">BDN72DRAFT_847265</name>
</gene>
<sequence length="642" mass="73769">MTAKLWGKGSCQIAYPFQVVLPSPEFDSEFDYHKVIQEAQEGRISIQEVDDTIGDVFKHPSLDLASLFERKRTFRSIPSQIEATMLQTCVEECTQDILALHTTISGLIVNIATLCRDLNQAMMRFGQKSGRRVLCQKILSPVKYINHDVLEKIFLDSWKAKDSDWPSPLEPPLQLASVCYRWRDISYSVPQLWSHIRVDSDSQHLCPSLELATRWLERARSSTNISLVLNIPKTISLDLPPLIDFLDALSASSIHIKRLKFDVDDAAERHRDQVMALAWKNRWTALEELQIRHEGPLDLIPMGGIKRLYLVHIPESWLSTPPNYKDLTVLRLVVEIHWDVFEWILVNCTNLERVFVSISPVGAALTWEANSKFQKLSWQSGPPDEKMTLPHLVYLGISNDTRDYPNVPQRFLSHFVFPSLRIFEYYADVELVASLGWLTSLSFLSQLRRVTLQLLFDVPKETLMQFFSSITSAEELSVHIRGYGDSTVSLSKAEVLSNPHLLPGLERLHLGHSEDIRNLHVLYKELVEAWIPLTASDGTPSGQRRRLSHVTFHHWKMDEDEGDEPRSGARNIIKELIEERPLGEPGHGLRFVRHIVSVWLYNVPMLFEMLPLSFDEVRSFGTLDENSHYEWVDRTGPIYHVQ</sequence>
<name>A0ACD3AEF3_9AGAR</name>
<dbReference type="EMBL" id="ML208504">
    <property type="protein sequence ID" value="TFK63800.1"/>
    <property type="molecule type" value="Genomic_DNA"/>
</dbReference>
<reference evidence="1 2" key="1">
    <citation type="journal article" date="2019" name="Nat. Ecol. Evol.">
        <title>Megaphylogeny resolves global patterns of mushroom evolution.</title>
        <authorList>
            <person name="Varga T."/>
            <person name="Krizsan K."/>
            <person name="Foldi C."/>
            <person name="Dima B."/>
            <person name="Sanchez-Garcia M."/>
            <person name="Sanchez-Ramirez S."/>
            <person name="Szollosi G.J."/>
            <person name="Szarkandi J.G."/>
            <person name="Papp V."/>
            <person name="Albert L."/>
            <person name="Andreopoulos W."/>
            <person name="Angelini C."/>
            <person name="Antonin V."/>
            <person name="Barry K.W."/>
            <person name="Bougher N.L."/>
            <person name="Buchanan P."/>
            <person name="Buyck B."/>
            <person name="Bense V."/>
            <person name="Catcheside P."/>
            <person name="Chovatia M."/>
            <person name="Cooper J."/>
            <person name="Damon W."/>
            <person name="Desjardin D."/>
            <person name="Finy P."/>
            <person name="Geml J."/>
            <person name="Haridas S."/>
            <person name="Hughes K."/>
            <person name="Justo A."/>
            <person name="Karasinski D."/>
            <person name="Kautmanova I."/>
            <person name="Kiss B."/>
            <person name="Kocsube S."/>
            <person name="Kotiranta H."/>
            <person name="LaButti K.M."/>
            <person name="Lechner B.E."/>
            <person name="Liimatainen K."/>
            <person name="Lipzen A."/>
            <person name="Lukacs Z."/>
            <person name="Mihaltcheva S."/>
            <person name="Morgado L.N."/>
            <person name="Niskanen T."/>
            <person name="Noordeloos M.E."/>
            <person name="Ohm R.A."/>
            <person name="Ortiz-Santana B."/>
            <person name="Ovrebo C."/>
            <person name="Racz N."/>
            <person name="Riley R."/>
            <person name="Savchenko A."/>
            <person name="Shiryaev A."/>
            <person name="Soop K."/>
            <person name="Spirin V."/>
            <person name="Szebenyi C."/>
            <person name="Tomsovsky M."/>
            <person name="Tulloss R.E."/>
            <person name="Uehling J."/>
            <person name="Grigoriev I.V."/>
            <person name="Vagvolgyi C."/>
            <person name="Papp T."/>
            <person name="Martin F.M."/>
            <person name="Miettinen O."/>
            <person name="Hibbett D.S."/>
            <person name="Nagy L.G."/>
        </authorList>
    </citation>
    <scope>NUCLEOTIDE SEQUENCE [LARGE SCALE GENOMIC DNA]</scope>
    <source>
        <strain evidence="1 2">NL-1719</strain>
    </source>
</reference>
<protein>
    <submittedName>
        <fullName evidence="1">Uncharacterized protein</fullName>
    </submittedName>
</protein>